<feature type="region of interest" description="Disordered" evidence="1">
    <location>
        <begin position="632"/>
        <end position="656"/>
    </location>
</feature>
<feature type="compositionally biased region" description="Basic and acidic residues" evidence="1">
    <location>
        <begin position="641"/>
        <end position="656"/>
    </location>
</feature>
<dbReference type="Pfam" id="PF10257">
    <property type="entry name" value="RAI16-like"/>
    <property type="match status" value="1"/>
</dbReference>
<dbReference type="PANTHER" id="PTHR21705">
    <property type="entry name" value="RAI16 PROTEIN-RELATED"/>
    <property type="match status" value="1"/>
</dbReference>
<feature type="region of interest" description="Disordered" evidence="1">
    <location>
        <begin position="730"/>
        <end position="846"/>
    </location>
</feature>
<dbReference type="AlphaFoldDB" id="A0A2T3AVH4"/>
<dbReference type="InParanoid" id="A0A2T3AVH4"/>
<dbReference type="PANTHER" id="PTHR21705:SF11">
    <property type="entry name" value="FHIP FAMILY PROTEIN CG3558"/>
    <property type="match status" value="1"/>
</dbReference>
<dbReference type="OrthoDB" id="5350595at2759"/>
<dbReference type="GeneID" id="36570067"/>
<dbReference type="EMBL" id="KZ679015">
    <property type="protein sequence ID" value="PSS12669.1"/>
    <property type="molecule type" value="Genomic_DNA"/>
</dbReference>
<evidence type="ECO:0000256" key="1">
    <source>
        <dbReference type="SAM" id="MobiDB-lite"/>
    </source>
</evidence>
<evidence type="ECO:0008006" key="4">
    <source>
        <dbReference type="Google" id="ProtNLM"/>
    </source>
</evidence>
<accession>A0A2T3AVH4</accession>
<gene>
    <name evidence="2" type="ORF">M430DRAFT_126401</name>
</gene>
<dbReference type="STRING" id="857342.A0A2T3AVH4"/>
<organism evidence="2 3">
    <name type="scientific">Amorphotheca resinae ATCC 22711</name>
    <dbReference type="NCBI Taxonomy" id="857342"/>
    <lineage>
        <taxon>Eukaryota</taxon>
        <taxon>Fungi</taxon>
        <taxon>Dikarya</taxon>
        <taxon>Ascomycota</taxon>
        <taxon>Pezizomycotina</taxon>
        <taxon>Leotiomycetes</taxon>
        <taxon>Helotiales</taxon>
        <taxon>Amorphothecaceae</taxon>
        <taxon>Amorphotheca</taxon>
    </lineage>
</organism>
<feature type="compositionally biased region" description="Low complexity" evidence="1">
    <location>
        <begin position="748"/>
        <end position="761"/>
    </location>
</feature>
<keyword evidence="3" id="KW-1185">Reference proteome</keyword>
<sequence>MDFWSRLIAGTSLASPAGNKASANNPEKRLARFKREYSQLLSIWRGAVSLSRSSEAAENIRHCLQDLTSILSDESRRPLPHPCITFASSKEIYIPIGKIATTSYNEGIIREAVALFATLIDSEEEDFVENEVFSKSLMNLLIRITGANSIRLGSDTEVEVVELSFNITTKIRLDPEILPAWFTAQDHGDDTEARKRDAHAKFTGKTHKEDFPLFYLLIDYIHHEGRIGDFARTGLLYIIEAASNSVALEQWIVESDLATLMATGLGALYSQLSRKLVIDHPPDQLPPILALSDYQHPNTTSEIVSSASPEFQGHMETFLSHLVFWQDVLNHCKSVEVKSTLLEHFQVIFLQQLLYPSLLESSDVDGGSSVAVLTYLRRILEALDHPDMIHLILHYLLALPDTTTNSSTLMTSISAARRQKSMDLATMMASHEELTSTPALFNLVDLIQGSLRSQSQQTISVTLQLVSVILRRHHRYAVTTLLWTSLVMDDGPQRTIGAHEKEMDFLLSLAGDIGGDLNFDEAYEDHVKDIMGVLESHLCSMGLVAPKSSGGTTRIPGAQATIPGAPRDVRPHTLRPEDPMLKTFVTILGTFFTNSVETNLSLTGAIVDLATCGYMRIDGWLLPDFSEYVYEEDEKEEEEKNEEKNEEIKEEKKDAEDAGDAFFASLSDEIEIQERAQLKALKRARRAPKLTESNIPPLLLQLKILVEQVTTYRNEIPRFDDLLQQRRDAFQAASSTADTPPRVRHAPPRSSFESPSRSASPPRNPFDSLAHRIFPELGTPSRSDSPRGRRSQDRSSGLGGNYSSATPARSAAGLPPPQFPTGRDASSRSSSEAFSTSHLGDSDDRLGTLGVPASQAAAFAVVDQSILARRVGLPTRKGELHPIPFPNLRALGSPEAEGNTEASPQDTVDGSGTPPSPRSPDGEGKEEKDLVSVSHVLTNVIVLQEFLLELAAMVQVRAGLFDEVRFV</sequence>
<dbReference type="InterPro" id="IPR019384">
    <property type="entry name" value="FHIP"/>
</dbReference>
<evidence type="ECO:0000313" key="2">
    <source>
        <dbReference type="EMBL" id="PSS12669.1"/>
    </source>
</evidence>
<feature type="compositionally biased region" description="Basic and acidic residues" evidence="1">
    <location>
        <begin position="920"/>
        <end position="929"/>
    </location>
</feature>
<evidence type="ECO:0000313" key="3">
    <source>
        <dbReference type="Proteomes" id="UP000241818"/>
    </source>
</evidence>
<feature type="region of interest" description="Disordered" evidence="1">
    <location>
        <begin position="876"/>
        <end position="929"/>
    </location>
</feature>
<feature type="compositionally biased region" description="Polar residues" evidence="1">
    <location>
        <begin position="900"/>
        <end position="910"/>
    </location>
</feature>
<dbReference type="Proteomes" id="UP000241818">
    <property type="component" value="Unassembled WGS sequence"/>
</dbReference>
<feature type="compositionally biased region" description="Low complexity" evidence="1">
    <location>
        <begin position="827"/>
        <end position="837"/>
    </location>
</feature>
<name>A0A2T3AVH4_AMORE</name>
<proteinExistence type="predicted"/>
<reference evidence="2 3" key="1">
    <citation type="journal article" date="2018" name="New Phytol.">
        <title>Comparative genomics and transcriptomics depict ericoid mycorrhizal fungi as versatile saprotrophs and plant mutualists.</title>
        <authorList>
            <person name="Martino E."/>
            <person name="Morin E."/>
            <person name="Grelet G.A."/>
            <person name="Kuo A."/>
            <person name="Kohler A."/>
            <person name="Daghino S."/>
            <person name="Barry K.W."/>
            <person name="Cichocki N."/>
            <person name="Clum A."/>
            <person name="Dockter R.B."/>
            <person name="Hainaut M."/>
            <person name="Kuo R.C."/>
            <person name="LaButti K."/>
            <person name="Lindahl B.D."/>
            <person name="Lindquist E.A."/>
            <person name="Lipzen A."/>
            <person name="Khouja H.R."/>
            <person name="Magnuson J."/>
            <person name="Murat C."/>
            <person name="Ohm R.A."/>
            <person name="Singer S.W."/>
            <person name="Spatafora J.W."/>
            <person name="Wang M."/>
            <person name="Veneault-Fourrey C."/>
            <person name="Henrissat B."/>
            <person name="Grigoriev I.V."/>
            <person name="Martin F.M."/>
            <person name="Perotto S."/>
        </authorList>
    </citation>
    <scope>NUCLEOTIDE SEQUENCE [LARGE SCALE GENOMIC DNA]</scope>
    <source>
        <strain evidence="2 3">ATCC 22711</strain>
    </source>
</reference>
<feature type="compositionally biased region" description="Basic and acidic residues" evidence="1">
    <location>
        <begin position="784"/>
        <end position="793"/>
    </location>
</feature>
<dbReference type="RefSeq" id="XP_024718667.1">
    <property type="nucleotide sequence ID" value="XM_024861986.1"/>
</dbReference>
<protein>
    <recommendedName>
        <fullName evidence="4">DNA polymerase epsilon subunit C</fullName>
    </recommendedName>
</protein>